<sequence>MYGGPDRADETPRIRQDHPVGKLQGKGRRHLLCARLDNYQINDTPDLGTRAEGSGERKACDGSMA</sequence>
<evidence type="ECO:0008006" key="4">
    <source>
        <dbReference type="Google" id="ProtNLM"/>
    </source>
</evidence>
<feature type="region of interest" description="Disordered" evidence="1">
    <location>
        <begin position="45"/>
        <end position="65"/>
    </location>
</feature>
<feature type="compositionally biased region" description="Basic and acidic residues" evidence="1">
    <location>
        <begin position="53"/>
        <end position="65"/>
    </location>
</feature>
<comment type="caution">
    <text evidence="2">The sequence shown here is derived from an EMBL/GenBank/DDBJ whole genome shotgun (WGS) entry which is preliminary data.</text>
</comment>
<dbReference type="Proteomes" id="UP000645462">
    <property type="component" value="Unassembled WGS sequence"/>
</dbReference>
<accession>A0ABQ1KX88</accession>
<proteinExistence type="predicted"/>
<gene>
    <name evidence="2" type="ORF">GCM10011363_28800</name>
</gene>
<feature type="region of interest" description="Disordered" evidence="1">
    <location>
        <begin position="1"/>
        <end position="26"/>
    </location>
</feature>
<protein>
    <recommendedName>
        <fullName evidence="4">Transposase</fullName>
    </recommendedName>
</protein>
<evidence type="ECO:0000313" key="2">
    <source>
        <dbReference type="EMBL" id="GGC10368.1"/>
    </source>
</evidence>
<keyword evidence="3" id="KW-1185">Reference proteome</keyword>
<name>A0ABQ1KX88_9RHOB</name>
<evidence type="ECO:0000256" key="1">
    <source>
        <dbReference type="SAM" id="MobiDB-lite"/>
    </source>
</evidence>
<reference evidence="3" key="1">
    <citation type="journal article" date="2019" name="Int. J. Syst. Evol. Microbiol.">
        <title>The Global Catalogue of Microorganisms (GCM) 10K type strain sequencing project: providing services to taxonomists for standard genome sequencing and annotation.</title>
        <authorList>
            <consortium name="The Broad Institute Genomics Platform"/>
            <consortium name="The Broad Institute Genome Sequencing Center for Infectious Disease"/>
            <person name="Wu L."/>
            <person name="Ma J."/>
        </authorList>
    </citation>
    <scope>NUCLEOTIDE SEQUENCE [LARGE SCALE GENOMIC DNA]</scope>
    <source>
        <strain evidence="3">CGMCC 1.12478</strain>
    </source>
</reference>
<feature type="compositionally biased region" description="Basic and acidic residues" evidence="1">
    <location>
        <begin position="1"/>
        <end position="20"/>
    </location>
</feature>
<dbReference type="EMBL" id="BMFC01000007">
    <property type="protein sequence ID" value="GGC10368.1"/>
    <property type="molecule type" value="Genomic_DNA"/>
</dbReference>
<organism evidence="2 3">
    <name type="scientific">Marivita lacus</name>
    <dbReference type="NCBI Taxonomy" id="1323742"/>
    <lineage>
        <taxon>Bacteria</taxon>
        <taxon>Pseudomonadati</taxon>
        <taxon>Pseudomonadota</taxon>
        <taxon>Alphaproteobacteria</taxon>
        <taxon>Rhodobacterales</taxon>
        <taxon>Roseobacteraceae</taxon>
        <taxon>Marivita</taxon>
    </lineage>
</organism>
<evidence type="ECO:0000313" key="3">
    <source>
        <dbReference type="Proteomes" id="UP000645462"/>
    </source>
</evidence>